<name>A0A4R1QN47_9FIRM</name>
<dbReference type="PANTHER" id="PTHR45947">
    <property type="entry name" value="SULFOQUINOVOSYL TRANSFERASE SQD2"/>
    <property type="match status" value="1"/>
</dbReference>
<dbReference type="OrthoDB" id="9802525at2"/>
<dbReference type="Pfam" id="PF13439">
    <property type="entry name" value="Glyco_transf_4"/>
    <property type="match status" value="1"/>
</dbReference>
<dbReference type="PANTHER" id="PTHR45947:SF3">
    <property type="entry name" value="SULFOQUINOVOSYL TRANSFERASE SQD2"/>
    <property type="match status" value="1"/>
</dbReference>
<evidence type="ECO:0000313" key="3">
    <source>
        <dbReference type="EMBL" id="TCL54707.1"/>
    </source>
</evidence>
<gene>
    <name evidence="3" type="ORF">EDD77_12039</name>
</gene>
<accession>A0A4R1QN47</accession>
<feature type="domain" description="Glycosyl transferase family 1" evidence="1">
    <location>
        <begin position="199"/>
        <end position="353"/>
    </location>
</feature>
<dbReference type="STRING" id="1650663.GCA_001486665_00746"/>
<organism evidence="3 4">
    <name type="scientific">Allofournierella massiliensis</name>
    <dbReference type="NCBI Taxonomy" id="1650663"/>
    <lineage>
        <taxon>Bacteria</taxon>
        <taxon>Bacillati</taxon>
        <taxon>Bacillota</taxon>
        <taxon>Clostridia</taxon>
        <taxon>Eubacteriales</taxon>
        <taxon>Oscillospiraceae</taxon>
        <taxon>Allofournierella</taxon>
    </lineage>
</organism>
<evidence type="ECO:0000313" key="4">
    <source>
        <dbReference type="Proteomes" id="UP000295184"/>
    </source>
</evidence>
<dbReference type="InterPro" id="IPR050194">
    <property type="entry name" value="Glycosyltransferase_grp1"/>
</dbReference>
<proteinExistence type="predicted"/>
<dbReference type="EMBL" id="SLUM01000020">
    <property type="protein sequence ID" value="TCL54707.1"/>
    <property type="molecule type" value="Genomic_DNA"/>
</dbReference>
<evidence type="ECO:0000259" key="2">
    <source>
        <dbReference type="Pfam" id="PF13439"/>
    </source>
</evidence>
<dbReference type="RefSeq" id="WP_058963236.1">
    <property type="nucleotide sequence ID" value="NZ_CABKVM010000013.1"/>
</dbReference>
<dbReference type="CDD" id="cd03801">
    <property type="entry name" value="GT4_PimA-like"/>
    <property type="match status" value="1"/>
</dbReference>
<dbReference type="AlphaFoldDB" id="A0A4R1QN47"/>
<dbReference type="InterPro" id="IPR028098">
    <property type="entry name" value="Glyco_trans_4-like_N"/>
</dbReference>
<dbReference type="Proteomes" id="UP000295184">
    <property type="component" value="Unassembled WGS sequence"/>
</dbReference>
<comment type="caution">
    <text evidence="3">The sequence shown here is derived from an EMBL/GenBank/DDBJ whole genome shotgun (WGS) entry which is preliminary data.</text>
</comment>
<feature type="domain" description="Glycosyltransferase subfamily 4-like N-terminal" evidence="2">
    <location>
        <begin position="14"/>
        <end position="185"/>
    </location>
</feature>
<dbReference type="InterPro" id="IPR001296">
    <property type="entry name" value="Glyco_trans_1"/>
</dbReference>
<dbReference type="Gene3D" id="3.40.50.2000">
    <property type="entry name" value="Glycogen Phosphorylase B"/>
    <property type="match status" value="2"/>
</dbReference>
<keyword evidence="3" id="KW-0808">Transferase</keyword>
<dbReference type="GO" id="GO:0016757">
    <property type="term" value="F:glycosyltransferase activity"/>
    <property type="evidence" value="ECO:0007669"/>
    <property type="project" value="InterPro"/>
</dbReference>
<sequence length="381" mass="41148">MTICFFSAQYLPTVGGVERYTFNLARRVVNAGHNAIVVTSALPGLPDTETDEHGIRIIRLPVWPLMNGRFPVLKPGKAFRALAAQLWATPIDFCLINTRFYISSLYAARQCKKRGIPAIVVDHSTGHLPMGSPLLNAAGAFYEHLAAAWLKACGPRFFGVSRAVCHWLEHFGIHPAGQLYNAVEPSEVRALAHAPDAVDWRARLGLPAEEKLVVFLGRVIPEKGVAELVDAFSSAGLSGCSLVVAGDGPLLPRLRENCPPGVHLAGAVPYAQAMQLLAQAQLYCLPTYYAEGFPTTFLEAAACGCPILTTRTGGSDELLPDESYGIQLDGVDSTSLAAALKSCLTDDAWRCEAARKTAARLEEHFTWDAVTRELLRLAGAQ</sequence>
<dbReference type="Pfam" id="PF00534">
    <property type="entry name" value="Glycos_transf_1"/>
    <property type="match status" value="1"/>
</dbReference>
<reference evidence="3 4" key="1">
    <citation type="submission" date="2019-03" db="EMBL/GenBank/DDBJ databases">
        <title>Genomic Encyclopedia of Type Strains, Phase IV (KMG-IV): sequencing the most valuable type-strain genomes for metagenomic binning, comparative biology and taxonomic classification.</title>
        <authorList>
            <person name="Goeker M."/>
        </authorList>
    </citation>
    <scope>NUCLEOTIDE SEQUENCE [LARGE SCALE GENOMIC DNA]</scope>
    <source>
        <strain evidence="3 4">DSM 100451</strain>
    </source>
</reference>
<protein>
    <submittedName>
        <fullName evidence="3">Glycosyltransferase involved in cell wall biosynthesis</fullName>
    </submittedName>
</protein>
<dbReference type="SUPFAM" id="SSF53756">
    <property type="entry name" value="UDP-Glycosyltransferase/glycogen phosphorylase"/>
    <property type="match status" value="1"/>
</dbReference>
<evidence type="ECO:0000259" key="1">
    <source>
        <dbReference type="Pfam" id="PF00534"/>
    </source>
</evidence>